<dbReference type="OMA" id="CNIAHCI"/>
<gene>
    <name evidence="1" type="ORF">PISL3812_07139</name>
</gene>
<dbReference type="OrthoDB" id="4522623at2759"/>
<accession>A0A0U1M3D0</accession>
<dbReference type="AlphaFoldDB" id="A0A0U1M3D0"/>
<protein>
    <submittedName>
        <fullName evidence="1">Uncharacterized protein</fullName>
    </submittedName>
</protein>
<evidence type="ECO:0000313" key="1">
    <source>
        <dbReference type="EMBL" id="CRG90098.1"/>
    </source>
</evidence>
<dbReference type="Proteomes" id="UP000054383">
    <property type="component" value="Unassembled WGS sequence"/>
</dbReference>
<reference evidence="1 2" key="1">
    <citation type="submission" date="2015-04" db="EMBL/GenBank/DDBJ databases">
        <authorList>
            <person name="Syromyatnikov M.Y."/>
            <person name="Popov V.N."/>
        </authorList>
    </citation>
    <scope>NUCLEOTIDE SEQUENCE [LARGE SCALE GENOMIC DNA]</scope>
    <source>
        <strain evidence="1">WF-38-12</strain>
    </source>
</reference>
<name>A0A0U1M3D0_TALIS</name>
<sequence>MKASLYLVPALTCAVWSYKTDVDFHPKYSEVDIGEGLYSCDDYMKLYDKAKEDCLSTGCSVTNKACDKQACAAIDGTTNQGVEDDFKDYLDQLRIIVKGSCKEDKYDDYNCNPSGTCSNVKRVRVQIPSFLGTSTAANSGKFLANYKVTFDQETSSTCETITTLVSAGLGALPGGSLFGSTALLCK</sequence>
<proteinExistence type="predicted"/>
<keyword evidence="2" id="KW-1185">Reference proteome</keyword>
<dbReference type="EMBL" id="CVMT01000007">
    <property type="protein sequence ID" value="CRG90098.1"/>
    <property type="molecule type" value="Genomic_DNA"/>
</dbReference>
<evidence type="ECO:0000313" key="2">
    <source>
        <dbReference type="Proteomes" id="UP000054383"/>
    </source>
</evidence>
<organism evidence="1 2">
    <name type="scientific">Talaromyces islandicus</name>
    <name type="common">Penicillium islandicum</name>
    <dbReference type="NCBI Taxonomy" id="28573"/>
    <lineage>
        <taxon>Eukaryota</taxon>
        <taxon>Fungi</taxon>
        <taxon>Dikarya</taxon>
        <taxon>Ascomycota</taxon>
        <taxon>Pezizomycotina</taxon>
        <taxon>Eurotiomycetes</taxon>
        <taxon>Eurotiomycetidae</taxon>
        <taxon>Eurotiales</taxon>
        <taxon>Trichocomaceae</taxon>
        <taxon>Talaromyces</taxon>
        <taxon>Talaromyces sect. Islandici</taxon>
    </lineage>
</organism>